<proteinExistence type="predicted"/>
<gene>
    <name evidence="1" type="ORF">FIBSPDRAFT_1006480</name>
</gene>
<dbReference type="STRING" id="436010.A0A167VIP0"/>
<organism evidence="1 2">
    <name type="scientific">Athelia psychrophila</name>
    <dbReference type="NCBI Taxonomy" id="1759441"/>
    <lineage>
        <taxon>Eukaryota</taxon>
        <taxon>Fungi</taxon>
        <taxon>Dikarya</taxon>
        <taxon>Basidiomycota</taxon>
        <taxon>Agaricomycotina</taxon>
        <taxon>Agaricomycetes</taxon>
        <taxon>Agaricomycetidae</taxon>
        <taxon>Atheliales</taxon>
        <taxon>Atheliaceae</taxon>
        <taxon>Athelia</taxon>
    </lineage>
</organism>
<name>A0A167VIP0_9AGAM</name>
<dbReference type="PANTHER" id="PTHR14085">
    <property type="entry name" value="WD-REPEAT PROTEIN BING4"/>
    <property type="match status" value="1"/>
</dbReference>
<keyword evidence="2" id="KW-1185">Reference proteome</keyword>
<accession>A0A167VIP0</accession>
<dbReference type="GO" id="GO:0000462">
    <property type="term" value="P:maturation of SSU-rRNA from tricistronic rRNA transcript (SSU-rRNA, 5.8S rRNA, LSU-rRNA)"/>
    <property type="evidence" value="ECO:0007669"/>
    <property type="project" value="TreeGrafter"/>
</dbReference>
<reference evidence="1 2" key="1">
    <citation type="journal article" date="2016" name="Mol. Biol. Evol.">
        <title>Comparative Genomics of Early-Diverging Mushroom-Forming Fungi Provides Insights into the Origins of Lignocellulose Decay Capabilities.</title>
        <authorList>
            <person name="Nagy L.G."/>
            <person name="Riley R."/>
            <person name="Tritt A."/>
            <person name="Adam C."/>
            <person name="Daum C."/>
            <person name="Floudas D."/>
            <person name="Sun H."/>
            <person name="Yadav J.S."/>
            <person name="Pangilinan J."/>
            <person name="Larsson K.H."/>
            <person name="Matsuura K."/>
            <person name="Barry K."/>
            <person name="Labutti K."/>
            <person name="Kuo R."/>
            <person name="Ohm R.A."/>
            <person name="Bhattacharya S.S."/>
            <person name="Shirouzu T."/>
            <person name="Yoshinaga Y."/>
            <person name="Martin F.M."/>
            <person name="Grigoriev I.V."/>
            <person name="Hibbett D.S."/>
        </authorList>
    </citation>
    <scope>NUCLEOTIDE SEQUENCE [LARGE SCALE GENOMIC DNA]</scope>
    <source>
        <strain evidence="1 2">CBS 109695</strain>
    </source>
</reference>
<dbReference type="GO" id="GO:0032040">
    <property type="term" value="C:small-subunit processome"/>
    <property type="evidence" value="ECO:0007669"/>
    <property type="project" value="TreeGrafter"/>
</dbReference>
<sequence>MLQHSTRNRLLAYRTAVARNLRDITFFQDKTHIAVAQNQYTYDCDGVELHCLNPHIEPTRLAFLPYHWLSASVGNAGYLKYQDTSTGQLLVEHRTKFGTCNAMAQNRHSVVIHLGHR</sequence>
<evidence type="ECO:0000313" key="2">
    <source>
        <dbReference type="Proteomes" id="UP000076532"/>
    </source>
</evidence>
<dbReference type="Proteomes" id="UP000076532">
    <property type="component" value="Unassembled WGS sequence"/>
</dbReference>
<evidence type="ECO:0000313" key="1">
    <source>
        <dbReference type="EMBL" id="KZP05056.1"/>
    </source>
</evidence>
<dbReference type="GO" id="GO:0030686">
    <property type="term" value="C:90S preribosome"/>
    <property type="evidence" value="ECO:0007669"/>
    <property type="project" value="TreeGrafter"/>
</dbReference>
<dbReference type="InterPro" id="IPR040315">
    <property type="entry name" value="WDR46/Utp7"/>
</dbReference>
<dbReference type="OrthoDB" id="10251154at2759"/>
<dbReference type="AlphaFoldDB" id="A0A167VIP0"/>
<dbReference type="PANTHER" id="PTHR14085:SF3">
    <property type="entry name" value="WD REPEAT-CONTAINING PROTEIN 46"/>
    <property type="match status" value="1"/>
</dbReference>
<protein>
    <submittedName>
        <fullName evidence="1">Uncharacterized protein</fullName>
    </submittedName>
</protein>
<dbReference type="EMBL" id="KV417866">
    <property type="protein sequence ID" value="KZP05056.1"/>
    <property type="molecule type" value="Genomic_DNA"/>
</dbReference>